<evidence type="ECO:0000256" key="1">
    <source>
        <dbReference type="SAM" id="SignalP"/>
    </source>
</evidence>
<dbReference type="Proteomes" id="UP000887104">
    <property type="component" value="Unassembled WGS sequence"/>
</dbReference>
<evidence type="ECO:0000313" key="2">
    <source>
        <dbReference type="EMBL" id="GIU44744.1"/>
    </source>
</evidence>
<evidence type="ECO:0008006" key="4">
    <source>
        <dbReference type="Google" id="ProtNLM"/>
    </source>
</evidence>
<keyword evidence="3" id="KW-1185">Reference proteome</keyword>
<proteinExistence type="predicted"/>
<name>A0ABQ4PBH3_9GAMM</name>
<organism evidence="2 3">
    <name type="scientific">Shewanella sairae</name>
    <dbReference type="NCBI Taxonomy" id="190310"/>
    <lineage>
        <taxon>Bacteria</taxon>
        <taxon>Pseudomonadati</taxon>
        <taxon>Pseudomonadota</taxon>
        <taxon>Gammaproteobacteria</taxon>
        <taxon>Alteromonadales</taxon>
        <taxon>Shewanellaceae</taxon>
        <taxon>Shewanella</taxon>
    </lineage>
</organism>
<protein>
    <recommendedName>
        <fullName evidence="4">DUF3718 domain-containing protein</fullName>
    </recommendedName>
</protein>
<keyword evidence="1" id="KW-0732">Signal</keyword>
<reference evidence="2" key="1">
    <citation type="submission" date="2021-05" db="EMBL/GenBank/DDBJ databases">
        <title>Molecular characterization for Shewanella algae harboring chromosomal blaOXA-55-like strains isolated from clinical and environment sample.</title>
        <authorList>
            <person name="Ohama Y."/>
            <person name="Aoki K."/>
            <person name="Harada S."/>
            <person name="Moriya K."/>
            <person name="Ishii Y."/>
            <person name="Tateda K."/>
        </authorList>
    </citation>
    <scope>NUCLEOTIDE SEQUENCE</scope>
    <source>
        <strain evidence="2">JCM 11563</strain>
    </source>
</reference>
<accession>A0ABQ4PBH3</accession>
<dbReference type="EMBL" id="BPEY01000023">
    <property type="protein sequence ID" value="GIU44744.1"/>
    <property type="molecule type" value="Genomic_DNA"/>
</dbReference>
<sequence length="124" mass="13613">MHRPSSFLLFVAITALTAPVMANTAKSYIVPTEEQIDTGLKNFGYLAGLALGCVAVDQKAQLETEALNINSQISRTLGSDRAFFYATSFGYGSNIELNQQECTEALANFEKRAAVFHQDTREDK</sequence>
<comment type="caution">
    <text evidence="2">The sequence shown here is derived from an EMBL/GenBank/DDBJ whole genome shotgun (WGS) entry which is preliminary data.</text>
</comment>
<feature type="signal peptide" evidence="1">
    <location>
        <begin position="1"/>
        <end position="22"/>
    </location>
</feature>
<feature type="chain" id="PRO_5046259302" description="DUF3718 domain-containing protein" evidence="1">
    <location>
        <begin position="23"/>
        <end position="124"/>
    </location>
</feature>
<evidence type="ECO:0000313" key="3">
    <source>
        <dbReference type="Proteomes" id="UP000887104"/>
    </source>
</evidence>
<gene>
    <name evidence="2" type="ORF">TUM4438_16650</name>
</gene>